<dbReference type="OrthoDB" id="3624293at2759"/>
<dbReference type="SUPFAM" id="SSF48264">
    <property type="entry name" value="Cytochrome P450"/>
    <property type="match status" value="1"/>
</dbReference>
<dbReference type="PANTHER" id="PTHR24304:SF2">
    <property type="entry name" value="24-HYDROXYCHOLESTEROL 7-ALPHA-HYDROXYLASE"/>
    <property type="match status" value="1"/>
</dbReference>
<evidence type="ECO:0000313" key="7">
    <source>
        <dbReference type="Proteomes" id="UP000799436"/>
    </source>
</evidence>
<dbReference type="GO" id="GO:0016705">
    <property type="term" value="F:oxidoreductase activity, acting on paired donors, with incorporation or reduction of molecular oxygen"/>
    <property type="evidence" value="ECO:0007669"/>
    <property type="project" value="InterPro"/>
</dbReference>
<evidence type="ECO:0000256" key="4">
    <source>
        <dbReference type="ARBA" id="ARBA00023004"/>
    </source>
</evidence>
<keyword evidence="4 5" id="KW-0408">Iron</keyword>
<dbReference type="Pfam" id="PF00067">
    <property type="entry name" value="p450"/>
    <property type="match status" value="1"/>
</dbReference>
<dbReference type="PANTHER" id="PTHR24304">
    <property type="entry name" value="CYTOCHROME P450 FAMILY 7"/>
    <property type="match status" value="1"/>
</dbReference>
<evidence type="ECO:0000256" key="1">
    <source>
        <dbReference type="ARBA" id="ARBA00010617"/>
    </source>
</evidence>
<dbReference type="InterPro" id="IPR002401">
    <property type="entry name" value="Cyt_P450_E_grp-I"/>
</dbReference>
<gene>
    <name evidence="6" type="ORF">EJ03DRAFT_353264</name>
</gene>
<keyword evidence="7" id="KW-1185">Reference proteome</keyword>
<evidence type="ECO:0000256" key="5">
    <source>
        <dbReference type="PIRSR" id="PIRSR602401-1"/>
    </source>
</evidence>
<sequence>MTVSWPESITLQSASAIVLTSIVIYIAKHLGTFLRKARIYRKYCISHTSFAIEAGQGKYKWLEDPFSWSRNYWLCRHEAVKHVFSRQSIHETDHRAGFDWFHYAGWEIPTMDPKYKHVVRDADQTVHNKLAKSKLVTLLSTVEKIARSEIDRIKTAVGVDGQVVSLHSLMYRLAYKVNCTGIFGPDMDAASTRVILQTFTETMSVMFNSFNWPLPVWLSLRLVPGARQTAKARQALYEELMKWYQEGGVVKASDELKAIVEVFERNGSPADVSSKFLNMMMLAFLTNTPESLAWLFDYLVQAPELLKKVRSEVDALESSEALVNTNFRAATPYLYSALFETFRLYVFTGTPATVIRPCKLPGMGDHVFQPGDILHSMQEACAMDAEVLGDDVQYWKGHRFVGEGEGLLKFDLTFGIGRSPCPGRNFAIAELCMLAARLIKEFDFSEPQITEKLALTDADFEVGAPVQPGRAEIIDVDGSIISVLHPGHNSDSGMPGMTAVKTPRYDFACRLTVRQDQAGKVVS</sequence>
<accession>A0A6G1L3Q6</accession>
<name>A0A6G1L3Q6_9PEZI</name>
<feature type="binding site" description="axial binding residue" evidence="5">
    <location>
        <position position="421"/>
    </location>
    <ligand>
        <name>heme</name>
        <dbReference type="ChEBI" id="CHEBI:30413"/>
    </ligand>
    <ligandPart>
        <name>Fe</name>
        <dbReference type="ChEBI" id="CHEBI:18248"/>
    </ligandPart>
</feature>
<dbReference type="Gene3D" id="1.10.630.10">
    <property type="entry name" value="Cytochrome P450"/>
    <property type="match status" value="1"/>
</dbReference>
<dbReference type="GO" id="GO:0005506">
    <property type="term" value="F:iron ion binding"/>
    <property type="evidence" value="ECO:0007669"/>
    <property type="project" value="InterPro"/>
</dbReference>
<dbReference type="AlphaFoldDB" id="A0A6G1L3Q6"/>
<keyword evidence="3 5" id="KW-0479">Metal-binding</keyword>
<dbReference type="InterPro" id="IPR001128">
    <property type="entry name" value="Cyt_P450"/>
</dbReference>
<keyword evidence="2 5" id="KW-0349">Heme</keyword>
<evidence type="ECO:0000256" key="3">
    <source>
        <dbReference type="ARBA" id="ARBA00022723"/>
    </source>
</evidence>
<dbReference type="GO" id="GO:0020037">
    <property type="term" value="F:heme binding"/>
    <property type="evidence" value="ECO:0007669"/>
    <property type="project" value="InterPro"/>
</dbReference>
<reference evidence="6" key="1">
    <citation type="journal article" date="2020" name="Stud. Mycol.">
        <title>101 Dothideomycetes genomes: a test case for predicting lifestyles and emergence of pathogens.</title>
        <authorList>
            <person name="Haridas S."/>
            <person name="Albert R."/>
            <person name="Binder M."/>
            <person name="Bloem J."/>
            <person name="Labutti K."/>
            <person name="Salamov A."/>
            <person name="Andreopoulos B."/>
            <person name="Baker S."/>
            <person name="Barry K."/>
            <person name="Bills G."/>
            <person name="Bluhm B."/>
            <person name="Cannon C."/>
            <person name="Castanera R."/>
            <person name="Culley D."/>
            <person name="Daum C."/>
            <person name="Ezra D."/>
            <person name="Gonzalez J."/>
            <person name="Henrissat B."/>
            <person name="Kuo A."/>
            <person name="Liang C."/>
            <person name="Lipzen A."/>
            <person name="Lutzoni F."/>
            <person name="Magnuson J."/>
            <person name="Mondo S."/>
            <person name="Nolan M."/>
            <person name="Ohm R."/>
            <person name="Pangilinan J."/>
            <person name="Park H.-J."/>
            <person name="Ramirez L."/>
            <person name="Alfaro M."/>
            <person name="Sun H."/>
            <person name="Tritt A."/>
            <person name="Yoshinaga Y."/>
            <person name="Zwiers L.-H."/>
            <person name="Turgeon B."/>
            <person name="Goodwin S."/>
            <person name="Spatafora J."/>
            <person name="Crous P."/>
            <person name="Grigoriev I."/>
        </authorList>
    </citation>
    <scope>NUCLEOTIDE SEQUENCE</scope>
    <source>
        <strain evidence="6">CBS 116005</strain>
    </source>
</reference>
<evidence type="ECO:0000313" key="6">
    <source>
        <dbReference type="EMBL" id="KAF2767222.1"/>
    </source>
</evidence>
<dbReference type="InterPro" id="IPR050529">
    <property type="entry name" value="CYP450_sterol_14alpha_dmase"/>
</dbReference>
<proteinExistence type="inferred from homology"/>
<dbReference type="PRINTS" id="PR00463">
    <property type="entry name" value="EP450I"/>
</dbReference>
<evidence type="ECO:0000256" key="2">
    <source>
        <dbReference type="ARBA" id="ARBA00022617"/>
    </source>
</evidence>
<protein>
    <submittedName>
        <fullName evidence="6">Cytochrome P450</fullName>
    </submittedName>
</protein>
<comment type="similarity">
    <text evidence="1">Belongs to the cytochrome P450 family.</text>
</comment>
<comment type="cofactor">
    <cofactor evidence="5">
        <name>heme</name>
        <dbReference type="ChEBI" id="CHEBI:30413"/>
    </cofactor>
</comment>
<dbReference type="InterPro" id="IPR036396">
    <property type="entry name" value="Cyt_P450_sf"/>
</dbReference>
<organism evidence="6 7">
    <name type="scientific">Teratosphaeria nubilosa</name>
    <dbReference type="NCBI Taxonomy" id="161662"/>
    <lineage>
        <taxon>Eukaryota</taxon>
        <taxon>Fungi</taxon>
        <taxon>Dikarya</taxon>
        <taxon>Ascomycota</taxon>
        <taxon>Pezizomycotina</taxon>
        <taxon>Dothideomycetes</taxon>
        <taxon>Dothideomycetidae</taxon>
        <taxon>Mycosphaerellales</taxon>
        <taxon>Teratosphaeriaceae</taxon>
        <taxon>Teratosphaeria</taxon>
    </lineage>
</organism>
<dbReference type="Proteomes" id="UP000799436">
    <property type="component" value="Unassembled WGS sequence"/>
</dbReference>
<dbReference type="EMBL" id="ML995859">
    <property type="protein sequence ID" value="KAF2767222.1"/>
    <property type="molecule type" value="Genomic_DNA"/>
</dbReference>
<dbReference type="GO" id="GO:0008395">
    <property type="term" value="F:steroid hydroxylase activity"/>
    <property type="evidence" value="ECO:0007669"/>
    <property type="project" value="TreeGrafter"/>
</dbReference>